<accession>A0A4Q1AT25</accession>
<dbReference type="OrthoDB" id="5338923at2"/>
<sequence>MTEYIEFDENERDCLQELMNISYGSATAAIADIINKEATLSIPNIQTVNTKQFKEYLKEKLGNQVDYFITNQLISGSFCGETMFVIDRKSTENLALEFDLEGEELKDDDELKDVILEISNIITSTTLSKLAGLIDSSISFSPPQIEIVRDSNSFYRSYINEYSHIIIISTDIIFQEQNIRGELLILSKDNATIYLKEALNKILEEF</sequence>
<dbReference type="AlphaFoldDB" id="A0A4Q1AT25"/>
<dbReference type="Pfam" id="PF13690">
    <property type="entry name" value="CheX"/>
    <property type="match status" value="1"/>
</dbReference>
<evidence type="ECO:0000256" key="1">
    <source>
        <dbReference type="ARBA" id="ARBA00022500"/>
    </source>
</evidence>
<dbReference type="GO" id="GO:0016787">
    <property type="term" value="F:hydrolase activity"/>
    <property type="evidence" value="ECO:0007669"/>
    <property type="project" value="UniProtKB-KW"/>
</dbReference>
<evidence type="ECO:0000313" key="5">
    <source>
        <dbReference type="Proteomes" id="UP000289718"/>
    </source>
</evidence>
<keyword evidence="5" id="KW-1185">Reference proteome</keyword>
<dbReference type="InterPro" id="IPR028051">
    <property type="entry name" value="CheX-like_dom"/>
</dbReference>
<dbReference type="PANTHER" id="PTHR43693:SF1">
    <property type="entry name" value="PROTEIN PHOSPHATASE CHEZ"/>
    <property type="match status" value="1"/>
</dbReference>
<reference evidence="4 5" key="1">
    <citation type="submission" date="2017-09" db="EMBL/GenBank/DDBJ databases">
        <title>Genomics of the genus Arcobacter.</title>
        <authorList>
            <person name="Perez-Cataluna A."/>
            <person name="Figueras M.J."/>
            <person name="Salas-Masso N."/>
        </authorList>
    </citation>
    <scope>NUCLEOTIDE SEQUENCE [LARGE SCALE GENOMIC DNA]</scope>
    <source>
        <strain evidence="4 5">F156-34</strain>
    </source>
</reference>
<dbReference type="Proteomes" id="UP000289718">
    <property type="component" value="Unassembled WGS sequence"/>
</dbReference>
<name>A0A4Q1AT25_9BACT</name>
<protein>
    <submittedName>
        <fullName evidence="4">Chemotaxis protein CheC</fullName>
    </submittedName>
</protein>
<dbReference type="RefSeq" id="WP_129061820.1">
    <property type="nucleotide sequence ID" value="NZ_NXIE01000003.1"/>
</dbReference>
<dbReference type="SUPFAM" id="SSF103039">
    <property type="entry name" value="CheC-like"/>
    <property type="match status" value="1"/>
</dbReference>
<evidence type="ECO:0000313" key="4">
    <source>
        <dbReference type="EMBL" id="RXK12764.1"/>
    </source>
</evidence>
<dbReference type="EMBL" id="NXIE01000003">
    <property type="protein sequence ID" value="RXK12764.1"/>
    <property type="molecule type" value="Genomic_DNA"/>
</dbReference>
<dbReference type="CDD" id="cd17910">
    <property type="entry name" value="CheC_ClassII"/>
    <property type="match status" value="1"/>
</dbReference>
<keyword evidence="2" id="KW-0378">Hydrolase</keyword>
<comment type="caution">
    <text evidence="4">The sequence shown here is derived from an EMBL/GenBank/DDBJ whole genome shotgun (WGS) entry which is preliminary data.</text>
</comment>
<evidence type="ECO:0000256" key="2">
    <source>
        <dbReference type="ARBA" id="ARBA00022801"/>
    </source>
</evidence>
<feature type="domain" description="Chemotaxis phosphatase CheX-like" evidence="3">
    <location>
        <begin position="74"/>
        <end position="145"/>
    </location>
</feature>
<keyword evidence="1" id="KW-0145">Chemotaxis</keyword>
<organism evidence="4 5">
    <name type="scientific">Halarcobacter mediterraneus</name>
    <dbReference type="NCBI Taxonomy" id="2023153"/>
    <lineage>
        <taxon>Bacteria</taxon>
        <taxon>Pseudomonadati</taxon>
        <taxon>Campylobacterota</taxon>
        <taxon>Epsilonproteobacteria</taxon>
        <taxon>Campylobacterales</taxon>
        <taxon>Arcobacteraceae</taxon>
        <taxon>Halarcobacter</taxon>
    </lineage>
</organism>
<gene>
    <name evidence="4" type="ORF">CP965_09320</name>
</gene>
<proteinExistence type="predicted"/>
<dbReference type="Gene3D" id="3.40.1550.10">
    <property type="entry name" value="CheC-like"/>
    <property type="match status" value="1"/>
</dbReference>
<dbReference type="InterPro" id="IPR050992">
    <property type="entry name" value="CheZ_family_phosphatases"/>
</dbReference>
<dbReference type="GO" id="GO:0006935">
    <property type="term" value="P:chemotaxis"/>
    <property type="evidence" value="ECO:0007669"/>
    <property type="project" value="UniProtKB-KW"/>
</dbReference>
<evidence type="ECO:0000259" key="3">
    <source>
        <dbReference type="Pfam" id="PF13690"/>
    </source>
</evidence>
<dbReference type="PANTHER" id="PTHR43693">
    <property type="entry name" value="PROTEIN PHOSPHATASE CHEZ"/>
    <property type="match status" value="1"/>
</dbReference>
<dbReference type="InterPro" id="IPR028976">
    <property type="entry name" value="CheC-like_sf"/>
</dbReference>